<feature type="compositionally biased region" description="Low complexity" evidence="1">
    <location>
        <begin position="146"/>
        <end position="167"/>
    </location>
</feature>
<feature type="region of interest" description="Disordered" evidence="1">
    <location>
        <begin position="456"/>
        <end position="594"/>
    </location>
</feature>
<feature type="compositionally biased region" description="Low complexity" evidence="1">
    <location>
        <begin position="27"/>
        <end position="53"/>
    </location>
</feature>
<evidence type="ECO:0000313" key="2">
    <source>
        <dbReference type="EMBL" id="KIM32913.1"/>
    </source>
</evidence>
<feature type="compositionally biased region" description="Low complexity" evidence="1">
    <location>
        <begin position="526"/>
        <end position="551"/>
    </location>
</feature>
<feature type="region of interest" description="Disordered" evidence="1">
    <location>
        <begin position="24"/>
        <end position="85"/>
    </location>
</feature>
<reference evidence="2 3" key="1">
    <citation type="submission" date="2014-04" db="EMBL/GenBank/DDBJ databases">
        <authorList>
            <consortium name="DOE Joint Genome Institute"/>
            <person name="Kuo A."/>
            <person name="Zuccaro A."/>
            <person name="Kohler A."/>
            <person name="Nagy L.G."/>
            <person name="Floudas D."/>
            <person name="Copeland A."/>
            <person name="Barry K.W."/>
            <person name="Cichocki N."/>
            <person name="Veneault-Fourrey C."/>
            <person name="LaButti K."/>
            <person name="Lindquist E.A."/>
            <person name="Lipzen A."/>
            <person name="Lundell T."/>
            <person name="Morin E."/>
            <person name="Murat C."/>
            <person name="Sun H."/>
            <person name="Tunlid A."/>
            <person name="Henrissat B."/>
            <person name="Grigoriev I.V."/>
            <person name="Hibbett D.S."/>
            <person name="Martin F."/>
            <person name="Nordberg H.P."/>
            <person name="Cantor M.N."/>
            <person name="Hua S.X."/>
        </authorList>
    </citation>
    <scope>NUCLEOTIDE SEQUENCE [LARGE SCALE GENOMIC DNA]</scope>
    <source>
        <strain evidence="2 3">MAFF 305830</strain>
    </source>
</reference>
<feature type="compositionally biased region" description="Low complexity" evidence="1">
    <location>
        <begin position="414"/>
        <end position="435"/>
    </location>
</feature>
<dbReference type="HOGENOM" id="CLU_352719_0_0_1"/>
<feature type="compositionally biased region" description="Low complexity" evidence="1">
    <location>
        <begin position="456"/>
        <end position="481"/>
    </location>
</feature>
<protein>
    <submittedName>
        <fullName evidence="2">Uncharacterized protein</fullName>
    </submittedName>
</protein>
<evidence type="ECO:0000256" key="1">
    <source>
        <dbReference type="SAM" id="MobiDB-lite"/>
    </source>
</evidence>
<name>A0A0C2X3Z1_SERVB</name>
<organism evidence="2 3">
    <name type="scientific">Serendipita vermifera MAFF 305830</name>
    <dbReference type="NCBI Taxonomy" id="933852"/>
    <lineage>
        <taxon>Eukaryota</taxon>
        <taxon>Fungi</taxon>
        <taxon>Dikarya</taxon>
        <taxon>Basidiomycota</taxon>
        <taxon>Agaricomycotina</taxon>
        <taxon>Agaricomycetes</taxon>
        <taxon>Sebacinales</taxon>
        <taxon>Serendipitaceae</taxon>
        <taxon>Serendipita</taxon>
    </lineage>
</organism>
<feature type="compositionally biased region" description="Low complexity" evidence="1">
    <location>
        <begin position="496"/>
        <end position="514"/>
    </location>
</feature>
<proteinExistence type="predicted"/>
<feature type="compositionally biased region" description="Low complexity" evidence="1">
    <location>
        <begin position="342"/>
        <end position="383"/>
    </location>
</feature>
<feature type="region of interest" description="Disordered" evidence="1">
    <location>
        <begin position="400"/>
        <end position="435"/>
    </location>
</feature>
<evidence type="ECO:0000313" key="3">
    <source>
        <dbReference type="Proteomes" id="UP000054097"/>
    </source>
</evidence>
<feature type="compositionally biased region" description="Low complexity" evidence="1">
    <location>
        <begin position="200"/>
        <end position="217"/>
    </location>
</feature>
<feature type="compositionally biased region" description="Acidic residues" evidence="1">
    <location>
        <begin position="54"/>
        <end position="67"/>
    </location>
</feature>
<feature type="compositionally biased region" description="Basic and acidic residues" evidence="1">
    <location>
        <begin position="628"/>
        <end position="639"/>
    </location>
</feature>
<reference evidence="3" key="2">
    <citation type="submission" date="2015-01" db="EMBL/GenBank/DDBJ databases">
        <title>Evolutionary Origins and Diversification of the Mycorrhizal Mutualists.</title>
        <authorList>
            <consortium name="DOE Joint Genome Institute"/>
            <consortium name="Mycorrhizal Genomics Consortium"/>
            <person name="Kohler A."/>
            <person name="Kuo A."/>
            <person name="Nagy L.G."/>
            <person name="Floudas D."/>
            <person name="Copeland A."/>
            <person name="Barry K.W."/>
            <person name="Cichocki N."/>
            <person name="Veneault-Fourrey C."/>
            <person name="LaButti K."/>
            <person name="Lindquist E.A."/>
            <person name="Lipzen A."/>
            <person name="Lundell T."/>
            <person name="Morin E."/>
            <person name="Murat C."/>
            <person name="Riley R."/>
            <person name="Ohm R."/>
            <person name="Sun H."/>
            <person name="Tunlid A."/>
            <person name="Henrissat B."/>
            <person name="Grigoriev I.V."/>
            <person name="Hibbett D.S."/>
            <person name="Martin F."/>
        </authorList>
    </citation>
    <scope>NUCLEOTIDE SEQUENCE [LARGE SCALE GENOMIC DNA]</scope>
    <source>
        <strain evidence="3">MAFF 305830</strain>
    </source>
</reference>
<accession>A0A0C2X3Z1</accession>
<feature type="region of interest" description="Disordered" evidence="1">
    <location>
        <begin position="628"/>
        <end position="717"/>
    </location>
</feature>
<feature type="compositionally biased region" description="Low complexity" evidence="1">
    <location>
        <begin position="640"/>
        <end position="678"/>
    </location>
</feature>
<dbReference type="STRING" id="933852.A0A0C2X3Z1"/>
<keyword evidence="3" id="KW-1185">Reference proteome</keyword>
<dbReference type="OrthoDB" id="10436491at2759"/>
<dbReference type="EMBL" id="KN824279">
    <property type="protein sequence ID" value="KIM32913.1"/>
    <property type="molecule type" value="Genomic_DNA"/>
</dbReference>
<feature type="compositionally biased region" description="Pro residues" evidence="1">
    <location>
        <begin position="556"/>
        <end position="566"/>
    </location>
</feature>
<feature type="region of interest" description="Disordered" evidence="1">
    <location>
        <begin position="305"/>
        <end position="383"/>
    </location>
</feature>
<sequence length="797" mass="84793">MQSMASPSTSYAAPAIISLGEEYTDETMVSSTSTSPESHSGYDDGYYYSSSSDSETESSSDEEEQSDSSDYRPTHNRRRSSIAPSLWQAEHARLLSLQTAVLDNERAAWSREKRLESEVARIKFDLARLQRQQIQTQQQESSSCRTLTSPEATATSPPLPSSSSSTQIPPPPRCAGPRGPRPKPQQTLLQLHRSTPPSHSTVVAATTGASAAQTRTGSAPLLPKFSFESLKGAAAGNGSKPEEHTTAVSVLSHHLTEARSLRAQERQKRRIQHERMRELATLLTLGSEVRKWEERLAWSQIQSNTRAAAADDSQLNKESVAKAEAVAEADTDTDPRGKRLSRSSSLPSNRMSSYLAAPSNAAQSTSSTSSANRPPLSPALPSLSLSPMWKVSAEMILRRRQLSERPRRTPPAPLAVATSPSPAASSGNGSKPPVLAVPVAPKPAATVPVPVSLPMSTSPATPATTPITATTTMSTSTTTLARPAHTLRGPREKRSVSSTASSPASPPANSVSAPITILSPTLMTVPSPSASSSPTGSGNGALSASASSLSGKRNSIPPPISIPPNGPFCTTTITVTAPGPGSPKSGSITGSTPPSSTCNFFISKTTPVRPSALKWAFTAADLAREMQAEEEEVRQKEMQQQEACCVSSESESSASDDSCQSSSDGSGHSSSSSDSQESIIQTPPPSSGNVERRGRARFSWRKSIPKDGTASAETPPLPTPFYSITLFAYCTPCTMLPIIRLQHNPPLELYELDAAREQMMDHNELSRLAIAEPAIISITTPAIPTFELRAKQKRRTL</sequence>
<feature type="compositionally biased region" description="Low complexity" evidence="1">
    <location>
        <begin position="576"/>
        <end position="594"/>
    </location>
</feature>
<gene>
    <name evidence="2" type="ORF">M408DRAFT_6314</name>
</gene>
<dbReference type="Proteomes" id="UP000054097">
    <property type="component" value="Unassembled WGS sequence"/>
</dbReference>
<feature type="compositionally biased region" description="Polar residues" evidence="1">
    <location>
        <begin position="185"/>
        <end position="199"/>
    </location>
</feature>
<feature type="region of interest" description="Disordered" evidence="1">
    <location>
        <begin position="135"/>
        <end position="217"/>
    </location>
</feature>
<dbReference type="AlphaFoldDB" id="A0A0C2X3Z1"/>